<dbReference type="OrthoDB" id="6660528at2"/>
<evidence type="ECO:0000313" key="3">
    <source>
        <dbReference type="EMBL" id="QCP12254.1"/>
    </source>
</evidence>
<keyword evidence="4" id="KW-1185">Reference proteome</keyword>
<sequence>MMLITPTQSPSPVPNNGYLLIEPANLPAELNELLPEMYPCVPPFLWAAEDSMPRLLRLENLTHSEQEVVSQLMEPEKSEQYPPVVCAWLQTDSSTEELANCLARFLTGRVSEGAVIWRYYDPRVFILTAHLFTDEQGNALLGAVARWSFPWRRQWWYVQPTQRFIPSTADLQLGWPTNSQWELLSKSRVFDRLHARLNEKNSSPYQCFDDLKHSVSAFMETNNYLHTGNDDERAEFAYFSTLYRKLFRGHHELMPKWAQLRRKEISLQQLMACITPADVELMECKINEKWRYI</sequence>
<evidence type="ECO:0000313" key="2">
    <source>
        <dbReference type="EMBL" id="MBB3225237.1"/>
    </source>
</evidence>
<gene>
    <name evidence="3" type="ORF">FCL38_18890</name>
    <name evidence="2" type="ORF">FHS02_006108</name>
</gene>
<dbReference type="Proteomes" id="UP000584325">
    <property type="component" value="Unassembled WGS sequence"/>
</dbReference>
<reference evidence="2 5" key="2">
    <citation type="submission" date="2020-08" db="EMBL/GenBank/DDBJ databases">
        <title>Genomic Encyclopedia of Type Strains, Phase III (KMG-III): the genomes of soil and plant-associated and newly described type strains.</title>
        <authorList>
            <person name="Whitman W."/>
        </authorList>
    </citation>
    <scope>NUCLEOTIDE SEQUENCE [LARGE SCALE GENOMIC DNA]</scope>
    <source>
        <strain evidence="2 5">CECT 7753</strain>
    </source>
</reference>
<protein>
    <submittedName>
        <fullName evidence="3">DUF4123 domain-containing protein</fullName>
    </submittedName>
</protein>
<dbReference type="EMBL" id="JACHXS010000018">
    <property type="protein sequence ID" value="MBB3225237.1"/>
    <property type="molecule type" value="Genomic_DNA"/>
</dbReference>
<dbReference type="Proteomes" id="UP000298763">
    <property type="component" value="Chromosome"/>
</dbReference>
<dbReference type="EMBL" id="CP040017">
    <property type="protein sequence ID" value="QCP12254.1"/>
    <property type="molecule type" value="Genomic_DNA"/>
</dbReference>
<feature type="domain" description="DUF4123" evidence="1">
    <location>
        <begin position="49"/>
        <end position="136"/>
    </location>
</feature>
<dbReference type="AlphaFoldDB" id="A0A4P8HUT0"/>
<proteinExistence type="predicted"/>
<dbReference type="InterPro" id="IPR025391">
    <property type="entry name" value="DUF4123"/>
</dbReference>
<dbReference type="RefSeq" id="WP_137315091.1">
    <property type="nucleotide sequence ID" value="NZ_CP040017.1"/>
</dbReference>
<evidence type="ECO:0000313" key="5">
    <source>
        <dbReference type="Proteomes" id="UP000584325"/>
    </source>
</evidence>
<evidence type="ECO:0000313" key="4">
    <source>
        <dbReference type="Proteomes" id="UP000298763"/>
    </source>
</evidence>
<accession>A0A4P8HUT0</accession>
<organism evidence="2 5">
    <name type="scientific">Pseudoduganella umbonata</name>
    <dbReference type="NCBI Taxonomy" id="864828"/>
    <lineage>
        <taxon>Bacteria</taxon>
        <taxon>Pseudomonadati</taxon>
        <taxon>Pseudomonadota</taxon>
        <taxon>Betaproteobacteria</taxon>
        <taxon>Burkholderiales</taxon>
        <taxon>Oxalobacteraceae</taxon>
        <taxon>Telluria group</taxon>
        <taxon>Pseudoduganella</taxon>
    </lineage>
</organism>
<name>A0A4P8HUT0_9BURK</name>
<evidence type="ECO:0000259" key="1">
    <source>
        <dbReference type="Pfam" id="PF13503"/>
    </source>
</evidence>
<dbReference type="Pfam" id="PF13503">
    <property type="entry name" value="DUF4123"/>
    <property type="match status" value="1"/>
</dbReference>
<reference evidence="3 4" key="1">
    <citation type="submission" date="2019-05" db="EMBL/GenBank/DDBJ databases">
        <title>Draft Genome Sequences of Six Type Strains of the Genus Massilia.</title>
        <authorList>
            <person name="Miess H."/>
            <person name="Frediansyhah A."/>
            <person name="Gross H."/>
        </authorList>
    </citation>
    <scope>NUCLEOTIDE SEQUENCE [LARGE SCALE GENOMIC DNA]</scope>
    <source>
        <strain evidence="3 4">DSMZ 26121</strain>
    </source>
</reference>